<sequence length="71" mass="7783">MAQQPAKPESVPPSSAVMDALTERAEFVVVTELKKLGYRVRVTEISSLAKFTLCSRLCEVDDKLALVSTNN</sequence>
<organism evidence="1 2">
    <name type="scientific">Linnemannia schmuckeri</name>
    <dbReference type="NCBI Taxonomy" id="64567"/>
    <lineage>
        <taxon>Eukaryota</taxon>
        <taxon>Fungi</taxon>
        <taxon>Fungi incertae sedis</taxon>
        <taxon>Mucoromycota</taxon>
        <taxon>Mortierellomycotina</taxon>
        <taxon>Mortierellomycetes</taxon>
        <taxon>Mortierellales</taxon>
        <taxon>Mortierellaceae</taxon>
        <taxon>Linnemannia</taxon>
    </lineage>
</organism>
<reference evidence="1" key="1">
    <citation type="journal article" date="2020" name="Fungal Divers.">
        <title>Resolving the Mortierellaceae phylogeny through synthesis of multi-gene phylogenetics and phylogenomics.</title>
        <authorList>
            <person name="Vandepol N."/>
            <person name="Liber J."/>
            <person name="Desiro A."/>
            <person name="Na H."/>
            <person name="Kennedy M."/>
            <person name="Barry K."/>
            <person name="Grigoriev I.V."/>
            <person name="Miller A.N."/>
            <person name="O'Donnell K."/>
            <person name="Stajich J.E."/>
            <person name="Bonito G."/>
        </authorList>
    </citation>
    <scope>NUCLEOTIDE SEQUENCE</scope>
    <source>
        <strain evidence="1">NRRL 6426</strain>
    </source>
</reference>
<gene>
    <name evidence="1" type="ORF">BG015_010953</name>
</gene>
<accession>A0A9P5RW33</accession>
<evidence type="ECO:0000313" key="2">
    <source>
        <dbReference type="Proteomes" id="UP000748756"/>
    </source>
</evidence>
<name>A0A9P5RW33_9FUNG</name>
<dbReference type="Proteomes" id="UP000748756">
    <property type="component" value="Unassembled WGS sequence"/>
</dbReference>
<dbReference type="OrthoDB" id="2408684at2759"/>
<protein>
    <submittedName>
        <fullName evidence="1">Uncharacterized protein</fullName>
    </submittedName>
</protein>
<feature type="non-terminal residue" evidence="1">
    <location>
        <position position="71"/>
    </location>
</feature>
<dbReference type="AlphaFoldDB" id="A0A9P5RW33"/>
<evidence type="ECO:0000313" key="1">
    <source>
        <dbReference type="EMBL" id="KAF9147416.1"/>
    </source>
</evidence>
<proteinExistence type="predicted"/>
<keyword evidence="2" id="KW-1185">Reference proteome</keyword>
<dbReference type="EMBL" id="JAAAUQ010000814">
    <property type="protein sequence ID" value="KAF9147416.1"/>
    <property type="molecule type" value="Genomic_DNA"/>
</dbReference>
<comment type="caution">
    <text evidence="1">The sequence shown here is derived from an EMBL/GenBank/DDBJ whole genome shotgun (WGS) entry which is preliminary data.</text>
</comment>